<dbReference type="Pfam" id="PF13445">
    <property type="entry name" value="zf-RING_UBOX"/>
    <property type="match status" value="1"/>
</dbReference>
<dbReference type="SMART" id="SM00184">
    <property type="entry name" value="RING"/>
    <property type="match status" value="2"/>
</dbReference>
<feature type="region of interest" description="Disordered" evidence="6">
    <location>
        <begin position="576"/>
        <end position="596"/>
    </location>
</feature>
<dbReference type="PROSITE" id="PS50089">
    <property type="entry name" value="ZF_RING_2"/>
    <property type="match status" value="2"/>
</dbReference>
<accession>A0A0E0ETR2</accession>
<dbReference type="AlphaFoldDB" id="A0A0E0ETR2"/>
<evidence type="ECO:0000256" key="2">
    <source>
        <dbReference type="ARBA" id="ARBA00022771"/>
    </source>
</evidence>
<dbReference type="Gene3D" id="3.30.40.10">
    <property type="entry name" value="Zinc/RING finger domain, C3HC4 (zinc finger)"/>
    <property type="match status" value="2"/>
</dbReference>
<dbReference type="InterPro" id="IPR001841">
    <property type="entry name" value="Znf_RING"/>
</dbReference>
<dbReference type="GO" id="GO:0061630">
    <property type="term" value="F:ubiquitin protein ligase activity"/>
    <property type="evidence" value="ECO:0007669"/>
    <property type="project" value="TreeGrafter"/>
</dbReference>
<evidence type="ECO:0000313" key="10">
    <source>
        <dbReference type="Proteomes" id="UP000008021"/>
    </source>
</evidence>
<evidence type="ECO:0000259" key="8">
    <source>
        <dbReference type="PROSITE" id="PS50135"/>
    </source>
</evidence>
<feature type="region of interest" description="Disordered" evidence="6">
    <location>
        <begin position="118"/>
        <end position="145"/>
    </location>
</feature>
<feature type="coiled-coil region" evidence="5">
    <location>
        <begin position="405"/>
        <end position="432"/>
    </location>
</feature>
<dbReference type="Pfam" id="PF00569">
    <property type="entry name" value="ZZ"/>
    <property type="match status" value="1"/>
</dbReference>
<feature type="compositionally biased region" description="Pro residues" evidence="6">
    <location>
        <begin position="122"/>
        <end position="141"/>
    </location>
</feature>
<feature type="domain" description="RING-type" evidence="7">
    <location>
        <begin position="440"/>
        <end position="471"/>
    </location>
</feature>
<protein>
    <recommendedName>
        <fullName evidence="11">RING-type domain-containing protein</fullName>
    </recommendedName>
</protein>
<feature type="domain" description="ZZ-type" evidence="8">
    <location>
        <begin position="603"/>
        <end position="666"/>
    </location>
</feature>
<dbReference type="PANTHER" id="PTHR15898">
    <property type="entry name" value="BIFUNCTIONAL APOPTOSIS REGULATOR"/>
    <property type="match status" value="1"/>
</dbReference>
<dbReference type="InterPro" id="IPR000433">
    <property type="entry name" value="Znf_ZZ"/>
</dbReference>
<evidence type="ECO:0000256" key="4">
    <source>
        <dbReference type="PROSITE-ProRule" id="PRU00228"/>
    </source>
</evidence>
<evidence type="ECO:0000256" key="3">
    <source>
        <dbReference type="ARBA" id="ARBA00022833"/>
    </source>
</evidence>
<dbReference type="GO" id="GO:0008270">
    <property type="term" value="F:zinc ion binding"/>
    <property type="evidence" value="ECO:0007669"/>
    <property type="project" value="UniProtKB-KW"/>
</dbReference>
<dbReference type="PROSITE" id="PS50135">
    <property type="entry name" value="ZF_ZZ_2"/>
    <property type="match status" value="1"/>
</dbReference>
<dbReference type="SUPFAM" id="SSF56801">
    <property type="entry name" value="Acetyl-CoA synthetase-like"/>
    <property type="match status" value="1"/>
</dbReference>
<feature type="region of interest" description="Disordered" evidence="6">
    <location>
        <begin position="1"/>
        <end position="25"/>
    </location>
</feature>
<evidence type="ECO:0000259" key="7">
    <source>
        <dbReference type="PROSITE" id="PS50089"/>
    </source>
</evidence>
<sequence>MFKDVDTEEDNAIEPSLSGGGGGGGRVQGTRIALGQAASGAVCLGARKDRVPEAYVVVVHGRRRGRRLRVRAMLKLNNGRTAVSPLRGSGAVGAEAYLEGIDSSRWAAAAVAAAVASTGTPTPTPASAPTPRVPPPPPPPSSLSAFRRRHAAPHLHRPATRHGGGGGGVDGRGVVAVARISGAEVSRLSVKHLLRCFDFYSTDRKFCNGTNLNTLYHTTGSWHSWYPVKHTEIKVVGIENSEVLADGSKGVVKVRGPQDGVGSVEGWLLLKDENVEPAEIEEDAGRNDLINQIAVGQFSLLDVGMMGCSFQISPILIVDESFTVDDGLLTSTLKIRRDKVTAKYHREIEALYKWYGVGLKVGGRPKKSTMWVRLAKAGCKRDYIIPSMAGTLIEDGWRCETNQQRKQTGNRLEELKQRKRQEEEEDDDDEERWGVISNPVVTACGHIFCRLCLAHYMSSSLVEGTDCPVCKTRMDHLPRTCNLIGRVISILHPGKGNADEVDGIRSEDVACLICQELLFDPSVLNCGHVYCMPCLTSVGGEELECQFCGAPHPAEPTVCSNLKNFLKHRFEELYNSRQEKSSGVPSRKEGTRKGKPSEILHTHVGVGCDGCGVFPIQGRRYSCKECEAPGLDLCEKCFMTGSTAEGRFDQKHTADHDMELDDSFLFPNLRQD</sequence>
<dbReference type="GO" id="GO:0043161">
    <property type="term" value="P:proteasome-mediated ubiquitin-dependent protein catabolic process"/>
    <property type="evidence" value="ECO:0007669"/>
    <property type="project" value="TreeGrafter"/>
</dbReference>
<evidence type="ECO:0008006" key="11">
    <source>
        <dbReference type="Google" id="ProtNLM"/>
    </source>
</evidence>
<dbReference type="PROSITE" id="PS00518">
    <property type="entry name" value="ZF_RING_1"/>
    <property type="match status" value="2"/>
</dbReference>
<keyword evidence="3" id="KW-0862">Zinc</keyword>
<keyword evidence="5" id="KW-0175">Coiled coil</keyword>
<proteinExistence type="predicted"/>
<keyword evidence="2 4" id="KW-0863">Zinc-finger</keyword>
<dbReference type="SMART" id="SM00291">
    <property type="entry name" value="ZnF_ZZ"/>
    <property type="match status" value="1"/>
</dbReference>
<dbReference type="SUPFAM" id="SSF57850">
    <property type="entry name" value="RING/U-box"/>
    <property type="match status" value="3"/>
</dbReference>
<organism evidence="9">
    <name type="scientific">Oryza meridionalis</name>
    <dbReference type="NCBI Taxonomy" id="40149"/>
    <lineage>
        <taxon>Eukaryota</taxon>
        <taxon>Viridiplantae</taxon>
        <taxon>Streptophyta</taxon>
        <taxon>Embryophyta</taxon>
        <taxon>Tracheophyta</taxon>
        <taxon>Spermatophyta</taxon>
        <taxon>Magnoliopsida</taxon>
        <taxon>Liliopsida</taxon>
        <taxon>Poales</taxon>
        <taxon>Poaceae</taxon>
        <taxon>BOP clade</taxon>
        <taxon>Oryzoideae</taxon>
        <taxon>Oryzeae</taxon>
        <taxon>Oryzinae</taxon>
        <taxon>Oryza</taxon>
    </lineage>
</organism>
<keyword evidence="1" id="KW-0479">Metal-binding</keyword>
<dbReference type="InterPro" id="IPR017907">
    <property type="entry name" value="Znf_RING_CS"/>
</dbReference>
<dbReference type="STRING" id="40149.A0A0E0ETR2"/>
<dbReference type="Gramene" id="OMERI09G11930.3">
    <property type="protein sequence ID" value="OMERI09G11930.3"/>
    <property type="gene ID" value="OMERI09G11930"/>
</dbReference>
<dbReference type="InterPro" id="IPR013083">
    <property type="entry name" value="Znf_RING/FYVE/PHD"/>
</dbReference>
<evidence type="ECO:0000256" key="5">
    <source>
        <dbReference type="SAM" id="Coils"/>
    </source>
</evidence>
<dbReference type="InterPro" id="IPR043145">
    <property type="entry name" value="Znf_ZZ_sf"/>
</dbReference>
<dbReference type="Gene3D" id="3.30.60.90">
    <property type="match status" value="1"/>
</dbReference>
<name>A0A0E0ETR2_9ORYZ</name>
<dbReference type="Proteomes" id="UP000008021">
    <property type="component" value="Chromosome 9"/>
</dbReference>
<evidence type="ECO:0000256" key="1">
    <source>
        <dbReference type="ARBA" id="ARBA00022723"/>
    </source>
</evidence>
<reference evidence="9" key="1">
    <citation type="submission" date="2015-04" db="UniProtKB">
        <authorList>
            <consortium name="EnsemblPlants"/>
        </authorList>
    </citation>
    <scope>IDENTIFICATION</scope>
</reference>
<dbReference type="PANTHER" id="PTHR15898:SF13">
    <property type="entry name" value="BIFUNCTIONAL APOPTOSIS REGULATOR"/>
    <property type="match status" value="1"/>
</dbReference>
<evidence type="ECO:0000313" key="9">
    <source>
        <dbReference type="EnsemblPlants" id="OMERI09G11930.3"/>
    </source>
</evidence>
<dbReference type="Pfam" id="PF14634">
    <property type="entry name" value="zf-RING_5"/>
    <property type="match status" value="1"/>
</dbReference>
<dbReference type="EnsemblPlants" id="OMERI09G11930.3">
    <property type="protein sequence ID" value="OMERI09G11930.3"/>
    <property type="gene ID" value="OMERI09G11930"/>
</dbReference>
<keyword evidence="10" id="KW-1185">Reference proteome</keyword>
<feature type="domain" description="RING-type" evidence="7">
    <location>
        <begin position="511"/>
        <end position="548"/>
    </location>
</feature>
<dbReference type="InterPro" id="IPR027370">
    <property type="entry name" value="Znf-RING_euk"/>
</dbReference>
<feature type="compositionally biased region" description="Acidic residues" evidence="6">
    <location>
        <begin position="1"/>
        <end position="12"/>
    </location>
</feature>
<reference evidence="9" key="2">
    <citation type="submission" date="2018-05" db="EMBL/GenBank/DDBJ databases">
        <title>OmerRS3 (Oryza meridionalis Reference Sequence Version 3).</title>
        <authorList>
            <person name="Zhang J."/>
            <person name="Kudrna D."/>
            <person name="Lee S."/>
            <person name="Talag J."/>
            <person name="Welchert J."/>
            <person name="Wing R.A."/>
        </authorList>
    </citation>
    <scope>NUCLEOTIDE SEQUENCE [LARGE SCALE GENOMIC DNA]</scope>
    <source>
        <strain evidence="9">cv. OR44</strain>
    </source>
</reference>
<evidence type="ECO:0000256" key="6">
    <source>
        <dbReference type="SAM" id="MobiDB-lite"/>
    </source>
</evidence>